<sequence length="143" mass="16660">MAYEIPKQAWGKNKEERIDKRSTLKVLSKLEIRRVQVLQEKKARRNGMKEKKIQVEMVKRKSIHHALIAKRKDIQRSFSSPDLVCNVEIASNLAMWKKFAKTKGSSNNNRLIRLKLLMKIKLKRSSHSLLHASQSTTKSRRIG</sequence>
<dbReference type="Proteomes" id="UP001358586">
    <property type="component" value="Chromosome 3"/>
</dbReference>
<accession>A0ABR0QLW8</accession>
<dbReference type="EMBL" id="JARKNE010000003">
    <property type="protein sequence ID" value="KAK5839912.1"/>
    <property type="molecule type" value="Genomic_DNA"/>
</dbReference>
<evidence type="ECO:0000313" key="2">
    <source>
        <dbReference type="Proteomes" id="UP001358586"/>
    </source>
</evidence>
<organism evidence="1 2">
    <name type="scientific">Gossypium arboreum</name>
    <name type="common">Tree cotton</name>
    <name type="synonym">Gossypium nanking</name>
    <dbReference type="NCBI Taxonomy" id="29729"/>
    <lineage>
        <taxon>Eukaryota</taxon>
        <taxon>Viridiplantae</taxon>
        <taxon>Streptophyta</taxon>
        <taxon>Embryophyta</taxon>
        <taxon>Tracheophyta</taxon>
        <taxon>Spermatophyta</taxon>
        <taxon>Magnoliopsida</taxon>
        <taxon>eudicotyledons</taxon>
        <taxon>Gunneridae</taxon>
        <taxon>Pentapetalae</taxon>
        <taxon>rosids</taxon>
        <taxon>malvids</taxon>
        <taxon>Malvales</taxon>
        <taxon>Malvaceae</taxon>
        <taxon>Malvoideae</taxon>
        <taxon>Gossypium</taxon>
    </lineage>
</organism>
<comment type="caution">
    <text evidence="1">The sequence shown here is derived from an EMBL/GenBank/DDBJ whole genome shotgun (WGS) entry which is preliminary data.</text>
</comment>
<reference evidence="1 2" key="1">
    <citation type="submission" date="2023-03" db="EMBL/GenBank/DDBJ databases">
        <title>WGS of Gossypium arboreum.</title>
        <authorList>
            <person name="Yu D."/>
        </authorList>
    </citation>
    <scope>NUCLEOTIDE SEQUENCE [LARGE SCALE GENOMIC DNA]</scope>
    <source>
        <tissue evidence="1">Leaf</tissue>
    </source>
</reference>
<name>A0ABR0QLW8_GOSAR</name>
<proteinExistence type="predicted"/>
<protein>
    <submittedName>
        <fullName evidence="1">Uncharacterized protein</fullName>
    </submittedName>
</protein>
<evidence type="ECO:0000313" key="1">
    <source>
        <dbReference type="EMBL" id="KAK5839912.1"/>
    </source>
</evidence>
<gene>
    <name evidence="1" type="ORF">PVK06_008767</name>
</gene>
<keyword evidence="2" id="KW-1185">Reference proteome</keyword>